<reference evidence="9" key="2">
    <citation type="submission" date="2025-08" db="UniProtKB">
        <authorList>
            <consortium name="Ensembl"/>
        </authorList>
    </citation>
    <scope>IDENTIFICATION</scope>
</reference>
<dbReference type="AlphaFoldDB" id="A0A8U8ATN1"/>
<dbReference type="Proteomes" id="UP000694382">
    <property type="component" value="Chromosome 7"/>
</dbReference>
<keyword evidence="10" id="KW-1185">Reference proteome</keyword>
<protein>
    <recommendedName>
        <fullName evidence="1">non-specific serine/threonine protein kinase</fullName>
        <ecNumber evidence="1">2.7.11.1</ecNumber>
    </recommendedName>
</protein>
<dbReference type="SUPFAM" id="SSF48371">
    <property type="entry name" value="ARM repeat"/>
    <property type="match status" value="1"/>
</dbReference>
<dbReference type="EC" id="2.7.11.1" evidence="1"/>
<dbReference type="PANTHER" id="PTHR22983">
    <property type="entry name" value="PROTEIN KINASE RELATED"/>
    <property type="match status" value="1"/>
</dbReference>
<dbReference type="PROSITE" id="PS50176">
    <property type="entry name" value="ARM_REPEAT"/>
    <property type="match status" value="1"/>
</dbReference>
<evidence type="ECO:0000256" key="2">
    <source>
        <dbReference type="ARBA" id="ARBA00022527"/>
    </source>
</evidence>
<dbReference type="PANTHER" id="PTHR22983:SF6">
    <property type="entry name" value="SERINE_THREONINE-PROTEIN KINASE 36"/>
    <property type="match status" value="1"/>
</dbReference>
<evidence type="ECO:0000256" key="7">
    <source>
        <dbReference type="ARBA" id="ARBA00047899"/>
    </source>
</evidence>
<proteinExistence type="predicted"/>
<comment type="catalytic activity">
    <reaction evidence="8">
        <text>L-seryl-[protein] + ATP = O-phospho-L-seryl-[protein] + ADP + H(+)</text>
        <dbReference type="Rhea" id="RHEA:17989"/>
        <dbReference type="Rhea" id="RHEA-COMP:9863"/>
        <dbReference type="Rhea" id="RHEA-COMP:11604"/>
        <dbReference type="ChEBI" id="CHEBI:15378"/>
        <dbReference type="ChEBI" id="CHEBI:29999"/>
        <dbReference type="ChEBI" id="CHEBI:30616"/>
        <dbReference type="ChEBI" id="CHEBI:83421"/>
        <dbReference type="ChEBI" id="CHEBI:456216"/>
        <dbReference type="EC" id="2.7.11.1"/>
    </reaction>
</comment>
<dbReference type="GO" id="GO:0004674">
    <property type="term" value="F:protein serine/threonine kinase activity"/>
    <property type="evidence" value="ECO:0007669"/>
    <property type="project" value="UniProtKB-KW"/>
</dbReference>
<keyword evidence="4" id="KW-0547">Nucleotide-binding</keyword>
<evidence type="ECO:0000313" key="10">
    <source>
        <dbReference type="Proteomes" id="UP000694382"/>
    </source>
</evidence>
<sequence>SQHGVALELKREKILPVVANALTAPAEVWDGEREAGDPCIPHCRGVQGWAQKGACQGFASSELWSLVWHCVAVVLHVGTTSAVLEGDPPPGAGHPTAEPDWNLLSPQGTLLFLSLALSIFTRESHQCLPQLTQSRGVLMVTLKRLLSPGFLAYPEVVPDVVIQVCQLLSFPFALDVDKDTLALIMEAVRETQIPAQLLQVCAHHLPFSFTELPMGLLCQFVVSDIQVIDQVVREAAASEHIVAFLKSVLSSDNVILTSDLLSLLTHVARACSEHLPFLQRILRDSDVADQPLTYLLSHKQHLIRARTCNLLGNLLRHSFSPALQSQPGWLERLLECLSDPASSVRRAATFAVGNAACHASCPAGTLGRAVPALTRLLSDSRAQTCYNAALALSNLGQRGEELRDLLIQNGAPDRLLQVTCQDPRTAVREGALEALRALSQHPGIQQVRHGALGSSGGPDGVVGTRPAVAAYRR</sequence>
<evidence type="ECO:0000313" key="9">
    <source>
        <dbReference type="Ensembl" id="ENSCPVP00000027494.1"/>
    </source>
</evidence>
<name>A0A8U8ATN1_GEOPR</name>
<keyword evidence="3" id="KW-0808">Transferase</keyword>
<accession>A0A8U8ATN1</accession>
<keyword evidence="2" id="KW-0723">Serine/threonine-protein kinase</keyword>
<dbReference type="GO" id="GO:0005524">
    <property type="term" value="F:ATP binding"/>
    <property type="evidence" value="ECO:0007669"/>
    <property type="project" value="UniProtKB-KW"/>
</dbReference>
<evidence type="ECO:0000256" key="3">
    <source>
        <dbReference type="ARBA" id="ARBA00022679"/>
    </source>
</evidence>
<dbReference type="Ensembl" id="ENSCPVT00000028808.1">
    <property type="protein sequence ID" value="ENSCPVP00000027494.1"/>
    <property type="gene ID" value="ENSCPVG00000017784.1"/>
</dbReference>
<evidence type="ECO:0000256" key="8">
    <source>
        <dbReference type="ARBA" id="ARBA00048679"/>
    </source>
</evidence>
<evidence type="ECO:0000256" key="6">
    <source>
        <dbReference type="ARBA" id="ARBA00022840"/>
    </source>
</evidence>
<organism evidence="9 10">
    <name type="scientific">Geospiza parvula</name>
    <name type="common">Small tree-finch</name>
    <name type="synonym">Camarhynchus parvulus</name>
    <dbReference type="NCBI Taxonomy" id="87175"/>
    <lineage>
        <taxon>Eukaryota</taxon>
        <taxon>Metazoa</taxon>
        <taxon>Chordata</taxon>
        <taxon>Craniata</taxon>
        <taxon>Vertebrata</taxon>
        <taxon>Euteleostomi</taxon>
        <taxon>Archelosauria</taxon>
        <taxon>Archosauria</taxon>
        <taxon>Dinosauria</taxon>
        <taxon>Saurischia</taxon>
        <taxon>Theropoda</taxon>
        <taxon>Coelurosauria</taxon>
        <taxon>Aves</taxon>
        <taxon>Neognathae</taxon>
        <taxon>Neoaves</taxon>
        <taxon>Telluraves</taxon>
        <taxon>Australaves</taxon>
        <taxon>Passeriformes</taxon>
        <taxon>Thraupidae</taxon>
        <taxon>Camarhynchus</taxon>
    </lineage>
</organism>
<dbReference type="Pfam" id="PF13646">
    <property type="entry name" value="HEAT_2"/>
    <property type="match status" value="1"/>
</dbReference>
<reference evidence="9" key="1">
    <citation type="submission" date="2020-02" db="EMBL/GenBank/DDBJ databases">
        <authorList>
            <person name="Enbody D E."/>
            <person name="Pettersson E M."/>
        </authorList>
    </citation>
    <scope>NUCLEOTIDE SEQUENCE [LARGE SCALE GENOMIC DNA]</scope>
</reference>
<dbReference type="InterPro" id="IPR011989">
    <property type="entry name" value="ARM-like"/>
</dbReference>
<comment type="catalytic activity">
    <reaction evidence="7">
        <text>L-threonyl-[protein] + ATP = O-phospho-L-threonyl-[protein] + ADP + H(+)</text>
        <dbReference type="Rhea" id="RHEA:46608"/>
        <dbReference type="Rhea" id="RHEA-COMP:11060"/>
        <dbReference type="Rhea" id="RHEA-COMP:11605"/>
        <dbReference type="ChEBI" id="CHEBI:15378"/>
        <dbReference type="ChEBI" id="CHEBI:30013"/>
        <dbReference type="ChEBI" id="CHEBI:30616"/>
        <dbReference type="ChEBI" id="CHEBI:61977"/>
        <dbReference type="ChEBI" id="CHEBI:456216"/>
        <dbReference type="EC" id="2.7.11.1"/>
    </reaction>
</comment>
<dbReference type="Gene3D" id="1.25.10.10">
    <property type="entry name" value="Leucine-rich Repeat Variant"/>
    <property type="match status" value="1"/>
</dbReference>
<dbReference type="InterPro" id="IPR000225">
    <property type="entry name" value="Armadillo"/>
</dbReference>
<reference evidence="9" key="3">
    <citation type="submission" date="2025-09" db="UniProtKB">
        <authorList>
            <consortium name="Ensembl"/>
        </authorList>
    </citation>
    <scope>IDENTIFICATION</scope>
</reference>
<keyword evidence="6" id="KW-0067">ATP-binding</keyword>
<dbReference type="InterPro" id="IPR016024">
    <property type="entry name" value="ARM-type_fold"/>
</dbReference>
<dbReference type="GO" id="GO:0005737">
    <property type="term" value="C:cytoplasm"/>
    <property type="evidence" value="ECO:0007669"/>
    <property type="project" value="TreeGrafter"/>
</dbReference>
<evidence type="ECO:0000256" key="1">
    <source>
        <dbReference type="ARBA" id="ARBA00012513"/>
    </source>
</evidence>
<evidence type="ECO:0000256" key="4">
    <source>
        <dbReference type="ARBA" id="ARBA00022741"/>
    </source>
</evidence>
<dbReference type="GO" id="GO:0007224">
    <property type="term" value="P:smoothened signaling pathway"/>
    <property type="evidence" value="ECO:0007669"/>
    <property type="project" value="TreeGrafter"/>
</dbReference>
<keyword evidence="5" id="KW-0418">Kinase</keyword>
<evidence type="ECO:0000256" key="5">
    <source>
        <dbReference type="ARBA" id="ARBA00022777"/>
    </source>
</evidence>